<evidence type="ECO:0000256" key="4">
    <source>
        <dbReference type="RuleBase" id="RU004003"/>
    </source>
</evidence>
<dbReference type="AlphaFoldDB" id="V6DIE8"/>
<dbReference type="InterPro" id="IPR004846">
    <property type="entry name" value="T2SS/T3SS_dom"/>
</dbReference>
<feature type="domain" description="NolW-like" evidence="7">
    <location>
        <begin position="306"/>
        <end position="420"/>
    </location>
</feature>
<gene>
    <name evidence="8" type="primary">pulD_1</name>
    <name evidence="8" type="ORF">BABL1_gene_312</name>
</gene>
<dbReference type="PANTHER" id="PTHR30332:SF24">
    <property type="entry name" value="SECRETIN GSPD-RELATED"/>
    <property type="match status" value="1"/>
</dbReference>
<evidence type="ECO:0000313" key="9">
    <source>
        <dbReference type="Proteomes" id="UP000018769"/>
    </source>
</evidence>
<dbReference type="InterPro" id="IPR038591">
    <property type="entry name" value="NolW-like_sf"/>
</dbReference>
<dbReference type="PANTHER" id="PTHR30332">
    <property type="entry name" value="PROBABLE GENERAL SECRETION PATHWAY PROTEIN D"/>
    <property type="match status" value="1"/>
</dbReference>
<protein>
    <submittedName>
        <fullName evidence="8">Type II secretory pathway component PulD</fullName>
    </submittedName>
</protein>
<evidence type="ECO:0000259" key="7">
    <source>
        <dbReference type="Pfam" id="PF03958"/>
    </source>
</evidence>
<dbReference type="GO" id="GO:0015627">
    <property type="term" value="C:type II protein secretion system complex"/>
    <property type="evidence" value="ECO:0007669"/>
    <property type="project" value="TreeGrafter"/>
</dbReference>
<keyword evidence="3" id="KW-0472">Membrane</keyword>
<dbReference type="HOGENOM" id="CLU_357786_0_0_7"/>
<evidence type="ECO:0000256" key="1">
    <source>
        <dbReference type="ARBA" id="ARBA00004370"/>
    </source>
</evidence>
<comment type="similarity">
    <text evidence="4">Belongs to the bacterial secretin family.</text>
</comment>
<dbReference type="InterPro" id="IPR050810">
    <property type="entry name" value="Bact_Secretion_Sys_Channel"/>
</dbReference>
<organism evidence="8 9">
    <name type="scientific">Candidatus Babela massiliensis</name>
    <dbReference type="NCBI Taxonomy" id="673862"/>
    <lineage>
        <taxon>Bacteria</taxon>
        <taxon>Candidatus Babelota</taxon>
        <taxon>Candidatus Babeliae</taxon>
        <taxon>Candidatus Babeliales</taxon>
        <taxon>Candidatus Babeliaceae</taxon>
        <taxon>Candidatus Babela</taxon>
    </lineage>
</organism>
<dbReference type="InterPro" id="IPR005644">
    <property type="entry name" value="NolW-like"/>
</dbReference>
<dbReference type="GO" id="GO:0009279">
    <property type="term" value="C:cell outer membrane"/>
    <property type="evidence" value="ECO:0007669"/>
    <property type="project" value="UniProtKB-SubCell"/>
</dbReference>
<dbReference type="RefSeq" id="WP_023792260.1">
    <property type="nucleotide sequence ID" value="NC_023003.1"/>
</dbReference>
<dbReference type="Pfam" id="PF00263">
    <property type="entry name" value="Secretin"/>
    <property type="match status" value="1"/>
</dbReference>
<proteinExistence type="inferred from homology"/>
<evidence type="ECO:0000313" key="8">
    <source>
        <dbReference type="EMBL" id="CDK30703.1"/>
    </source>
</evidence>
<evidence type="ECO:0000256" key="5">
    <source>
        <dbReference type="RuleBase" id="RU004004"/>
    </source>
</evidence>
<keyword evidence="5" id="KW-0813">Transport</keyword>
<keyword evidence="9" id="KW-1185">Reference proteome</keyword>
<reference evidence="8 9" key="1">
    <citation type="journal article" date="2015" name="Biol. Direct">
        <title>Babela massiliensis, a representative of a widespread bacterial phylum with unusual adaptations to parasitism in amoebae.</title>
        <authorList>
            <person name="Pagnier I."/>
            <person name="Yutin N."/>
            <person name="Croce O."/>
            <person name="Makarova K.S."/>
            <person name="Wolf Y.I."/>
            <person name="Benamar S."/>
            <person name="Raoult D."/>
            <person name="Koonin E.V."/>
            <person name="La Scola B."/>
        </authorList>
    </citation>
    <scope>NUCLEOTIDE SEQUENCE [LARGE SCALE GENOMIC DNA]</scope>
    <source>
        <strain evidence="9">BABL1</strain>
    </source>
</reference>
<sequence length="783" mass="88006">MLKLLSLLLLSILYFNFNIISQNNNQEDDLITFYFQDKKLLDLVYELAKAKNINIIPPQLANQIQELNSQTVTYKPKIQELNLDQAWKFLLMFLEMSGYSLIQKDENNYAIVLNSTSREALDLYVDTNLDSLPNEPKRIRYIAYLKNINISQINKDNNNALAQIFKDMLTTGSPEPIYLPSTNGFILTDRSDIISSIMNIISKLDETGFREAIEYLPINYVSSQEVSQVLNTLRKAVKTNDTSFSIRADEQGNQINYFGADLEIISDTRQNALIIMGREQAVNVISKFIKDYVDLPGNSGKSILHYYELQYLDAKEFAPILQEIVTTQNQNKQSEQTYQMGPLRFFNGVIVKAEANVKGTTIATPISASDPSANKISNFEPKGIQAQILTGGNRLIILALDDDWQQIQQLIKELDIPQPQALLDILVLDITVNNIRQLQSTVRTRTDASLMPSEGTQFLSSNISPPGNVLGTDPQQIAQDLLAFVGPNSIPALAPPGALLITYNDRKTPGIAGIVQALSQYTQAQIKTHPFLVVLNNKKGNISQEIRQRNRGDSVAGPNGSFIIPIENISARIKLSCIPHIIDENKLKLDIGVNIEDFIAATLNKTTRGMFTTVNLSDNQILAIGGLNQKIRTNVFTRTPLIGDIPIIGNLFRGERLQVLSTSIIILVKPKIIMPKKNQQQISLSSNYTKDKLDNILAAINNNIFYNFTDPVVKLFLSNEQNMIDNFDLLDEYLEQTNNLNSESEKSNLILNPKNNKKINFNNVKEVLNKEEKSFFKNAKIQN</sequence>
<dbReference type="EMBL" id="HG793133">
    <property type="protein sequence ID" value="CDK30703.1"/>
    <property type="molecule type" value="Genomic_DNA"/>
</dbReference>
<dbReference type="eggNOG" id="COG1450">
    <property type="taxonomic scope" value="Bacteria"/>
</dbReference>
<evidence type="ECO:0000256" key="2">
    <source>
        <dbReference type="ARBA" id="ARBA00022729"/>
    </source>
</evidence>
<dbReference type="InterPro" id="IPR001775">
    <property type="entry name" value="GspD/PilQ"/>
</dbReference>
<evidence type="ECO:0000259" key="6">
    <source>
        <dbReference type="Pfam" id="PF00263"/>
    </source>
</evidence>
<dbReference type="KEGG" id="dpb:BABL1_gene_312"/>
<keyword evidence="2" id="KW-0732">Signal</keyword>
<dbReference type="Gene3D" id="3.30.1370.120">
    <property type="match status" value="3"/>
</dbReference>
<name>V6DIE8_9BACT</name>
<dbReference type="PRINTS" id="PR00811">
    <property type="entry name" value="BCTERIALGSPD"/>
</dbReference>
<evidence type="ECO:0000256" key="3">
    <source>
        <dbReference type="ARBA" id="ARBA00023136"/>
    </source>
</evidence>
<dbReference type="Pfam" id="PF03958">
    <property type="entry name" value="Secretin_N"/>
    <property type="match status" value="1"/>
</dbReference>
<dbReference type="OrthoDB" id="9775455at2"/>
<feature type="domain" description="Type II/III secretion system secretin-like" evidence="6">
    <location>
        <begin position="517"/>
        <end position="673"/>
    </location>
</feature>
<dbReference type="STRING" id="673862.BABL1_gene_312"/>
<dbReference type="GO" id="GO:0009306">
    <property type="term" value="P:protein secretion"/>
    <property type="evidence" value="ECO:0007669"/>
    <property type="project" value="InterPro"/>
</dbReference>
<dbReference type="Proteomes" id="UP000018769">
    <property type="component" value="Chromosome I"/>
</dbReference>
<comment type="subcellular location">
    <subcellularLocation>
        <location evidence="5">Cell outer membrane</location>
    </subcellularLocation>
    <subcellularLocation>
        <location evidence="1">Membrane</location>
    </subcellularLocation>
</comment>
<accession>V6DIE8</accession>